<dbReference type="Proteomes" id="UP000772812">
    <property type="component" value="Unassembled WGS sequence"/>
</dbReference>
<dbReference type="RefSeq" id="WP_200673603.1">
    <property type="nucleotide sequence ID" value="NZ_JAACYA010000001.1"/>
</dbReference>
<keyword evidence="5" id="KW-1185">Reference proteome</keyword>
<dbReference type="GO" id="GO:0003677">
    <property type="term" value="F:DNA binding"/>
    <property type="evidence" value="ECO:0007669"/>
    <property type="project" value="UniProtKB-KW"/>
</dbReference>
<dbReference type="InterPro" id="IPR010992">
    <property type="entry name" value="IHF-like_DNA-bd_dom_sf"/>
</dbReference>
<gene>
    <name evidence="4" type="ORF">GWK41_03945</name>
</gene>
<accession>A0ABS1GH93</accession>
<sequence length="97" mass="11104">MTKADIVNYILEKKKVNASKKDVSNIVSRVFEIISEELINGEDNHKIQISGFGTFIVKKRAPKIGRNPRTKEEKLIPERFGISFKVGKKLYRELNGN</sequence>
<dbReference type="PANTHER" id="PTHR33175">
    <property type="entry name" value="DNA-BINDING PROTEIN HU"/>
    <property type="match status" value="1"/>
</dbReference>
<evidence type="ECO:0000256" key="2">
    <source>
        <dbReference type="ARBA" id="ARBA00023125"/>
    </source>
</evidence>
<dbReference type="SUPFAM" id="SSF47729">
    <property type="entry name" value="IHF-like DNA-binding proteins"/>
    <property type="match status" value="1"/>
</dbReference>
<dbReference type="PRINTS" id="PR01727">
    <property type="entry name" value="DNABINDINGHU"/>
</dbReference>
<keyword evidence="2 4" id="KW-0238">DNA-binding</keyword>
<dbReference type="InterPro" id="IPR000119">
    <property type="entry name" value="Hist_DNA-bd"/>
</dbReference>
<evidence type="ECO:0000256" key="1">
    <source>
        <dbReference type="ARBA" id="ARBA00010529"/>
    </source>
</evidence>
<reference evidence="4 5" key="1">
    <citation type="journal article" date="2021" name="Syst. Appl. Microbiol.">
        <title>Persephonella atlantica sp. nov.: How to adapt to physico-chemical gradients in high temperature hydrothermal habitats.</title>
        <authorList>
            <person name="Francois D.X."/>
            <person name="Godfroy A."/>
            <person name="Mathien C."/>
            <person name="Aube J."/>
            <person name="Cathalot C."/>
            <person name="Lesongeur F."/>
            <person name="L'Haridon S."/>
            <person name="Philippon X."/>
            <person name="Roussel E.G."/>
        </authorList>
    </citation>
    <scope>NUCLEOTIDE SEQUENCE [LARGE SCALE GENOMIC DNA]</scope>
    <source>
        <strain evidence="4 5">MO1340</strain>
    </source>
</reference>
<proteinExistence type="inferred from homology"/>
<dbReference type="PANTHER" id="PTHR33175:SF2">
    <property type="entry name" value="INTEGRATION HOST FACTOR SUBUNIT ALPHA"/>
    <property type="match status" value="1"/>
</dbReference>
<dbReference type="SMART" id="SM00411">
    <property type="entry name" value="BHL"/>
    <property type="match status" value="1"/>
</dbReference>
<organism evidence="4 5">
    <name type="scientific">Persephonella atlantica</name>
    <dbReference type="NCBI Taxonomy" id="2699429"/>
    <lineage>
        <taxon>Bacteria</taxon>
        <taxon>Pseudomonadati</taxon>
        <taxon>Aquificota</taxon>
        <taxon>Aquificia</taxon>
        <taxon>Aquificales</taxon>
        <taxon>Hydrogenothermaceae</taxon>
        <taxon>Persephonella</taxon>
    </lineage>
</organism>
<name>A0ABS1GH93_9AQUI</name>
<dbReference type="Gene3D" id="4.10.520.10">
    <property type="entry name" value="IHF-like DNA-binding proteins"/>
    <property type="match status" value="1"/>
</dbReference>
<evidence type="ECO:0000313" key="5">
    <source>
        <dbReference type="Proteomes" id="UP000772812"/>
    </source>
</evidence>
<comment type="similarity">
    <text evidence="1 3">Belongs to the bacterial histone-like protein family.</text>
</comment>
<protein>
    <submittedName>
        <fullName evidence="4">DNA-binding protein</fullName>
    </submittedName>
</protein>
<comment type="caution">
    <text evidence="4">The sequence shown here is derived from an EMBL/GenBank/DDBJ whole genome shotgun (WGS) entry which is preliminary data.</text>
</comment>
<dbReference type="Pfam" id="PF00216">
    <property type="entry name" value="Bac_DNA_binding"/>
    <property type="match status" value="1"/>
</dbReference>
<dbReference type="EMBL" id="JAACYA010000001">
    <property type="protein sequence ID" value="MBK3332220.1"/>
    <property type="molecule type" value="Genomic_DNA"/>
</dbReference>
<evidence type="ECO:0000313" key="4">
    <source>
        <dbReference type="EMBL" id="MBK3332220.1"/>
    </source>
</evidence>
<evidence type="ECO:0000256" key="3">
    <source>
        <dbReference type="RuleBase" id="RU003939"/>
    </source>
</evidence>